<proteinExistence type="predicted"/>
<accession>A0A7R9CN96</accession>
<organism evidence="1">
    <name type="scientific">Timema cristinae</name>
    <name type="common">Walking stick</name>
    <dbReference type="NCBI Taxonomy" id="61476"/>
    <lineage>
        <taxon>Eukaryota</taxon>
        <taxon>Metazoa</taxon>
        <taxon>Ecdysozoa</taxon>
        <taxon>Arthropoda</taxon>
        <taxon>Hexapoda</taxon>
        <taxon>Insecta</taxon>
        <taxon>Pterygota</taxon>
        <taxon>Neoptera</taxon>
        <taxon>Polyneoptera</taxon>
        <taxon>Phasmatodea</taxon>
        <taxon>Timematodea</taxon>
        <taxon>Timematoidea</taxon>
        <taxon>Timematidae</taxon>
        <taxon>Timema</taxon>
    </lineage>
</organism>
<reference evidence="1" key="1">
    <citation type="submission" date="2020-11" db="EMBL/GenBank/DDBJ databases">
        <authorList>
            <person name="Tran Van P."/>
        </authorList>
    </citation>
    <scope>NUCLEOTIDE SEQUENCE</scope>
</reference>
<protein>
    <submittedName>
        <fullName evidence="1">Uncharacterized protein</fullName>
    </submittedName>
</protein>
<sequence length="208" mass="23421">MRKACTDQFSKVLSDTEQRVLTSVPMKPLISAQVHNTAALCHIILADNRLKSVAASTFYYNRNMKIPSPVASLVLTDSSQLTYDSRHLEVKDGGVFPELKEVTQMQIGVEQWHEKFNCPQRKLRVNSSLSFFTSLNPFQSRRLRLGFDGGSMKDTGRPRFTRTGSWFEYSSTMDGTANRVLVGPVTARAGVKAEQLRLKCRSVLLARF</sequence>
<dbReference type="AlphaFoldDB" id="A0A7R9CN96"/>
<gene>
    <name evidence="1" type="ORF">TCEB3V08_LOCUS5116</name>
</gene>
<dbReference type="EMBL" id="OC317898">
    <property type="protein sequence ID" value="CAD7399659.1"/>
    <property type="molecule type" value="Genomic_DNA"/>
</dbReference>
<name>A0A7R9CN96_TIMCR</name>
<evidence type="ECO:0000313" key="1">
    <source>
        <dbReference type="EMBL" id="CAD7399659.1"/>
    </source>
</evidence>